<protein>
    <recommendedName>
        <fullName evidence="4">Transposase IS4-like domain-containing protein</fullName>
    </recommendedName>
</protein>
<organism evidence="2 3">
    <name type="scientific">Sorangium cellulosum</name>
    <name type="common">Polyangium cellulosum</name>
    <dbReference type="NCBI Taxonomy" id="56"/>
    <lineage>
        <taxon>Bacteria</taxon>
        <taxon>Pseudomonadati</taxon>
        <taxon>Myxococcota</taxon>
        <taxon>Polyangia</taxon>
        <taxon>Polyangiales</taxon>
        <taxon>Polyangiaceae</taxon>
        <taxon>Sorangium</taxon>
    </lineage>
</organism>
<gene>
    <name evidence="2" type="ORF">SOCE26_074430</name>
</gene>
<evidence type="ECO:0008006" key="4">
    <source>
        <dbReference type="Google" id="ProtNLM"/>
    </source>
</evidence>
<feature type="region of interest" description="Disordered" evidence="1">
    <location>
        <begin position="151"/>
        <end position="171"/>
    </location>
</feature>
<reference evidence="2 3" key="1">
    <citation type="submission" date="2015-09" db="EMBL/GenBank/DDBJ databases">
        <title>Sorangium comparison.</title>
        <authorList>
            <person name="Zaburannyi N."/>
            <person name="Bunk B."/>
            <person name="Overmann J."/>
            <person name="Mueller R."/>
        </authorList>
    </citation>
    <scope>NUCLEOTIDE SEQUENCE [LARGE SCALE GENOMIC DNA]</scope>
    <source>
        <strain evidence="2 3">So ce26</strain>
    </source>
</reference>
<dbReference type="EMBL" id="CP012673">
    <property type="protein sequence ID" value="AUX45941.1"/>
    <property type="molecule type" value="Genomic_DNA"/>
</dbReference>
<name>A0A2L0F362_SORCE</name>
<dbReference type="AlphaFoldDB" id="A0A2L0F362"/>
<evidence type="ECO:0000313" key="2">
    <source>
        <dbReference type="EMBL" id="AUX45941.1"/>
    </source>
</evidence>
<accession>A0A2L0F362</accession>
<dbReference type="Proteomes" id="UP000238348">
    <property type="component" value="Chromosome"/>
</dbReference>
<evidence type="ECO:0000313" key="3">
    <source>
        <dbReference type="Proteomes" id="UP000238348"/>
    </source>
</evidence>
<dbReference type="PANTHER" id="PTHR37529:SF1">
    <property type="entry name" value="TRANSPOSASE INSG FOR INSERTION SEQUENCE ELEMENT IS4-RELATED"/>
    <property type="match status" value="1"/>
</dbReference>
<dbReference type="PANTHER" id="PTHR37529">
    <property type="entry name" value="TRANSPOSASE INSG FOR INSERTION SEQUENCE ELEMENT IS4-RELATED"/>
    <property type="match status" value="1"/>
</dbReference>
<evidence type="ECO:0000256" key="1">
    <source>
        <dbReference type="SAM" id="MobiDB-lite"/>
    </source>
</evidence>
<sequence length="171" mass="19056">MRHSPATRGTASRVPGAAGVCASVAAAMGTAGKRRGRAGPGRRSPRALEELPALARGALLDPVAYAANELAALYHERWELELADDEPKTDMLDRRESIRSKTPAMVRQEIWGLLLAYNLVRLEIERVAAEARVPPTRISFIWRCVSSATRRPWRPRTPRAPRASARRRSWR</sequence>
<proteinExistence type="predicted"/>